<protein>
    <submittedName>
        <fullName evidence="1">Uncharacterized protein</fullName>
    </submittedName>
</protein>
<reference evidence="1" key="1">
    <citation type="journal article" date="2022" name="bioRxiv">
        <title>Sequencing and chromosome-scale assembly of the giantPleurodeles waltlgenome.</title>
        <authorList>
            <person name="Brown T."/>
            <person name="Elewa A."/>
            <person name="Iarovenko S."/>
            <person name="Subramanian E."/>
            <person name="Araus A.J."/>
            <person name="Petzold A."/>
            <person name="Susuki M."/>
            <person name="Suzuki K.-i.T."/>
            <person name="Hayashi T."/>
            <person name="Toyoda A."/>
            <person name="Oliveira C."/>
            <person name="Osipova E."/>
            <person name="Leigh N.D."/>
            <person name="Simon A."/>
            <person name="Yun M.H."/>
        </authorList>
    </citation>
    <scope>NUCLEOTIDE SEQUENCE</scope>
    <source>
        <strain evidence="1">20211129_DDA</strain>
        <tissue evidence="1">Liver</tissue>
    </source>
</reference>
<evidence type="ECO:0000313" key="1">
    <source>
        <dbReference type="EMBL" id="KAJ1197999.1"/>
    </source>
</evidence>
<dbReference type="AlphaFoldDB" id="A0AAV7VBJ7"/>
<sequence>MSPKRGGHIVREIGPKIKWREHLQKPPRQSLNVYSPRRAFTRAERSVLRSACCRDGDSDENRNLRLRACTDRKEFGNRERTALLVQHLLGLPRRPSKTKFSSARERRGLK</sequence>
<evidence type="ECO:0000313" key="2">
    <source>
        <dbReference type="Proteomes" id="UP001066276"/>
    </source>
</evidence>
<dbReference type="Proteomes" id="UP001066276">
    <property type="component" value="Chromosome 2_1"/>
</dbReference>
<comment type="caution">
    <text evidence="1">The sequence shown here is derived from an EMBL/GenBank/DDBJ whole genome shotgun (WGS) entry which is preliminary data.</text>
</comment>
<gene>
    <name evidence="1" type="ORF">NDU88_001843</name>
</gene>
<accession>A0AAV7VBJ7</accession>
<keyword evidence="2" id="KW-1185">Reference proteome</keyword>
<name>A0AAV7VBJ7_PLEWA</name>
<proteinExistence type="predicted"/>
<organism evidence="1 2">
    <name type="scientific">Pleurodeles waltl</name>
    <name type="common">Iberian ribbed newt</name>
    <dbReference type="NCBI Taxonomy" id="8319"/>
    <lineage>
        <taxon>Eukaryota</taxon>
        <taxon>Metazoa</taxon>
        <taxon>Chordata</taxon>
        <taxon>Craniata</taxon>
        <taxon>Vertebrata</taxon>
        <taxon>Euteleostomi</taxon>
        <taxon>Amphibia</taxon>
        <taxon>Batrachia</taxon>
        <taxon>Caudata</taxon>
        <taxon>Salamandroidea</taxon>
        <taxon>Salamandridae</taxon>
        <taxon>Pleurodelinae</taxon>
        <taxon>Pleurodeles</taxon>
    </lineage>
</organism>
<dbReference type="EMBL" id="JANPWB010000003">
    <property type="protein sequence ID" value="KAJ1197999.1"/>
    <property type="molecule type" value="Genomic_DNA"/>
</dbReference>